<evidence type="ECO:0000313" key="2">
    <source>
        <dbReference type="Proteomes" id="UP001057402"/>
    </source>
</evidence>
<keyword evidence="2" id="KW-1185">Reference proteome</keyword>
<organism evidence="1 2">
    <name type="scientific">Melastoma candidum</name>
    <dbReference type="NCBI Taxonomy" id="119954"/>
    <lineage>
        <taxon>Eukaryota</taxon>
        <taxon>Viridiplantae</taxon>
        <taxon>Streptophyta</taxon>
        <taxon>Embryophyta</taxon>
        <taxon>Tracheophyta</taxon>
        <taxon>Spermatophyta</taxon>
        <taxon>Magnoliopsida</taxon>
        <taxon>eudicotyledons</taxon>
        <taxon>Gunneridae</taxon>
        <taxon>Pentapetalae</taxon>
        <taxon>rosids</taxon>
        <taxon>malvids</taxon>
        <taxon>Myrtales</taxon>
        <taxon>Melastomataceae</taxon>
        <taxon>Melastomatoideae</taxon>
        <taxon>Melastomateae</taxon>
        <taxon>Melastoma</taxon>
    </lineage>
</organism>
<accession>A0ACB9L4S4</accession>
<dbReference type="EMBL" id="CM042891">
    <property type="protein sequence ID" value="KAI4304490.1"/>
    <property type="molecule type" value="Genomic_DNA"/>
</dbReference>
<reference evidence="2" key="1">
    <citation type="journal article" date="2023" name="Front. Plant Sci.">
        <title>Chromosomal-level genome assembly of Melastoma candidum provides insights into trichome evolution.</title>
        <authorList>
            <person name="Zhong Y."/>
            <person name="Wu W."/>
            <person name="Sun C."/>
            <person name="Zou P."/>
            <person name="Liu Y."/>
            <person name="Dai S."/>
            <person name="Zhou R."/>
        </authorList>
    </citation>
    <scope>NUCLEOTIDE SEQUENCE [LARGE SCALE GENOMIC DNA]</scope>
</reference>
<dbReference type="Proteomes" id="UP001057402">
    <property type="component" value="Chromosome 12"/>
</dbReference>
<sequence>MSPNAHRSLYTKYEIFIYSIGLEGSAADARVLQSALTREEPLKIPEGKFYLVDAGFGLTSKLLTPYGRTRYHLKEYSQRAPETREELFNHRHASLRNCIERAFGIKMNTPKRRRVRVDESEASSPRNFRWGPIFEETLLDLLLREARNGNRPDQTFTAAAYRNVVTDFNMIHGTNIQKKHIFTRMKTMKQHFVLFHNAFHSLSGFAWNHESQKFEAEDHVWDERIKANPKLAQLRNKSIQIGINCMNYGKTIEQLENMHVA</sequence>
<evidence type="ECO:0000313" key="1">
    <source>
        <dbReference type="EMBL" id="KAI4304490.1"/>
    </source>
</evidence>
<protein>
    <submittedName>
        <fullName evidence="1">Uncharacterized protein</fullName>
    </submittedName>
</protein>
<name>A0ACB9L4S4_9MYRT</name>
<comment type="caution">
    <text evidence="1">The sequence shown here is derived from an EMBL/GenBank/DDBJ whole genome shotgun (WGS) entry which is preliminary data.</text>
</comment>
<proteinExistence type="predicted"/>
<gene>
    <name evidence="1" type="ORF">MLD38_039990</name>
</gene>